<organism evidence="2 3">
    <name type="scientific">Sphingobacterium corticibacter</name>
    <dbReference type="NCBI Taxonomy" id="2171749"/>
    <lineage>
        <taxon>Bacteria</taxon>
        <taxon>Pseudomonadati</taxon>
        <taxon>Bacteroidota</taxon>
        <taxon>Sphingobacteriia</taxon>
        <taxon>Sphingobacteriales</taxon>
        <taxon>Sphingobacteriaceae</taxon>
        <taxon>Sphingobacterium</taxon>
    </lineage>
</organism>
<reference evidence="2 3" key="1">
    <citation type="submission" date="2018-04" db="EMBL/GenBank/DDBJ databases">
        <title>Sphingobacterium cortibacter sp. nov.</title>
        <authorList>
            <person name="Li Y."/>
        </authorList>
    </citation>
    <scope>NUCLEOTIDE SEQUENCE [LARGE SCALE GENOMIC DNA]</scope>
    <source>
        <strain evidence="2 3">2c-3</strain>
    </source>
</reference>
<evidence type="ECO:0000313" key="3">
    <source>
        <dbReference type="Proteomes" id="UP000245627"/>
    </source>
</evidence>
<dbReference type="Proteomes" id="UP000245627">
    <property type="component" value="Unassembled WGS sequence"/>
</dbReference>
<name>A0A2T8HGD3_9SPHI</name>
<gene>
    <name evidence="2" type="ORF">DC487_13315</name>
</gene>
<dbReference type="PROSITE" id="PS50042">
    <property type="entry name" value="CNMP_BINDING_3"/>
    <property type="match status" value="1"/>
</dbReference>
<dbReference type="RefSeq" id="WP_116776457.1">
    <property type="nucleotide sequence ID" value="NZ_QDKG01000005.1"/>
</dbReference>
<sequence>MKETLKAFLNYFAPLDAEQFDKFAEIFTPVPIKRLDHLYREGDNIKSLYYIHDGLMRGYYPKEGVEHTTSFYFGPVLMTDLPTVKDNTLTKMNMQALRETQCYEANYEEAVQIAFENPDLLKAFYRMFEFMLNDLIARQVSFIYDTPTERYLNLFKERPQLIAEIPQHYLASYLGIQPETLSRIRKKIAL</sequence>
<dbReference type="SUPFAM" id="SSF51206">
    <property type="entry name" value="cAMP-binding domain-like"/>
    <property type="match status" value="1"/>
</dbReference>
<feature type="domain" description="Cyclic nucleotide-binding" evidence="1">
    <location>
        <begin position="11"/>
        <end position="131"/>
    </location>
</feature>
<accession>A0A2T8HGD3</accession>
<evidence type="ECO:0000313" key="2">
    <source>
        <dbReference type="EMBL" id="PVH24509.1"/>
    </source>
</evidence>
<dbReference type="Gene3D" id="2.60.120.10">
    <property type="entry name" value="Jelly Rolls"/>
    <property type="match status" value="1"/>
</dbReference>
<dbReference type="InterPro" id="IPR018490">
    <property type="entry name" value="cNMP-bd_dom_sf"/>
</dbReference>
<keyword evidence="3" id="KW-1185">Reference proteome</keyword>
<dbReference type="OrthoDB" id="758145at2"/>
<comment type="caution">
    <text evidence="2">The sequence shown here is derived from an EMBL/GenBank/DDBJ whole genome shotgun (WGS) entry which is preliminary data.</text>
</comment>
<evidence type="ECO:0000259" key="1">
    <source>
        <dbReference type="PROSITE" id="PS50042"/>
    </source>
</evidence>
<dbReference type="CDD" id="cd00038">
    <property type="entry name" value="CAP_ED"/>
    <property type="match status" value="1"/>
</dbReference>
<dbReference type="AlphaFoldDB" id="A0A2T8HGD3"/>
<proteinExistence type="predicted"/>
<dbReference type="InterPro" id="IPR014710">
    <property type="entry name" value="RmlC-like_jellyroll"/>
</dbReference>
<dbReference type="EMBL" id="QDKG01000005">
    <property type="protein sequence ID" value="PVH24509.1"/>
    <property type="molecule type" value="Genomic_DNA"/>
</dbReference>
<dbReference type="InterPro" id="IPR000595">
    <property type="entry name" value="cNMP-bd_dom"/>
</dbReference>
<protein>
    <submittedName>
        <fullName evidence="2">Crp/Fnr family transcriptional regulator</fullName>
    </submittedName>
</protein>